<comment type="caution">
    <text evidence="1">The sequence shown here is derived from an EMBL/GenBank/DDBJ whole genome shotgun (WGS) entry which is preliminary data.</text>
</comment>
<dbReference type="EMBL" id="CAJGYM010000010">
    <property type="protein sequence ID" value="CAD6189326.1"/>
    <property type="molecule type" value="Genomic_DNA"/>
</dbReference>
<sequence length="89" mass="9785">MQKKNTTECSKNPGPIIRNLNEARAAERNVCATDKTITCGPTRGLSALFVDEPPRVSCVCTRCYVADALYLVMLQVLLTWFPNSGSTSF</sequence>
<protein>
    <submittedName>
        <fullName evidence="1">Uncharacterized protein</fullName>
    </submittedName>
</protein>
<evidence type="ECO:0000313" key="1">
    <source>
        <dbReference type="EMBL" id="CAD6189326.1"/>
    </source>
</evidence>
<dbReference type="AlphaFoldDB" id="A0A8S1GZ98"/>
<proteinExistence type="predicted"/>
<keyword evidence="2" id="KW-1185">Reference proteome</keyword>
<gene>
    <name evidence="1" type="ORF">CAUJ_LOCUS5245</name>
</gene>
<organism evidence="1 2">
    <name type="scientific">Caenorhabditis auriculariae</name>
    <dbReference type="NCBI Taxonomy" id="2777116"/>
    <lineage>
        <taxon>Eukaryota</taxon>
        <taxon>Metazoa</taxon>
        <taxon>Ecdysozoa</taxon>
        <taxon>Nematoda</taxon>
        <taxon>Chromadorea</taxon>
        <taxon>Rhabditida</taxon>
        <taxon>Rhabditina</taxon>
        <taxon>Rhabditomorpha</taxon>
        <taxon>Rhabditoidea</taxon>
        <taxon>Rhabditidae</taxon>
        <taxon>Peloderinae</taxon>
        <taxon>Caenorhabditis</taxon>
    </lineage>
</organism>
<dbReference type="Proteomes" id="UP000835052">
    <property type="component" value="Unassembled WGS sequence"/>
</dbReference>
<evidence type="ECO:0000313" key="2">
    <source>
        <dbReference type="Proteomes" id="UP000835052"/>
    </source>
</evidence>
<name>A0A8S1GZ98_9PELO</name>
<accession>A0A8S1GZ98</accession>
<reference evidence="1" key="1">
    <citation type="submission" date="2020-10" db="EMBL/GenBank/DDBJ databases">
        <authorList>
            <person name="Kikuchi T."/>
        </authorList>
    </citation>
    <scope>NUCLEOTIDE SEQUENCE</scope>
    <source>
        <strain evidence="1">NKZ352</strain>
    </source>
</reference>